<dbReference type="InterPro" id="IPR035647">
    <property type="entry name" value="EFG_III/V"/>
</dbReference>
<dbReference type="InterPro" id="IPR015796">
    <property type="entry name" value="Impact_YigZ-like"/>
</dbReference>
<dbReference type="GO" id="GO:0006446">
    <property type="term" value="P:regulation of translational initiation"/>
    <property type="evidence" value="ECO:0007669"/>
    <property type="project" value="TreeGrafter"/>
</dbReference>
<dbReference type="InterPro" id="IPR015269">
    <property type="entry name" value="UPF0029_Impact_C"/>
</dbReference>
<sequence>MVEKYTTIYEDHEAEIVEKKSRFIAVIKHVETEEEVKSVLDAFRKKYWDANHHVFAYTIGLKQPYERCSDDGEPSGTAGMPVLEVIRGHALRNVMVMVTRYFGGTLLGTGGLVRAYGGSTKEAIATAAIVENILYYCMDIKVDYTLSGKVQYELLQEDYTIHHTAYLDQVVYKVLVDYPRHEAFVKKMMDLTSGVVEIVDHGLCYGEHGDGEITLHDI</sequence>
<feature type="domain" description="Impact N-terminal" evidence="2">
    <location>
        <begin position="19"/>
        <end position="124"/>
    </location>
</feature>
<dbReference type="PROSITE" id="PS00910">
    <property type="entry name" value="UPF0029"/>
    <property type="match status" value="1"/>
</dbReference>
<name>A0A8J8MI15_9FIRM</name>
<evidence type="ECO:0000259" key="3">
    <source>
        <dbReference type="Pfam" id="PF09186"/>
    </source>
</evidence>
<dbReference type="GO" id="GO:0005737">
    <property type="term" value="C:cytoplasm"/>
    <property type="evidence" value="ECO:0007669"/>
    <property type="project" value="TreeGrafter"/>
</dbReference>
<evidence type="ECO:0000259" key="2">
    <source>
        <dbReference type="Pfam" id="PF01205"/>
    </source>
</evidence>
<dbReference type="SUPFAM" id="SSF54980">
    <property type="entry name" value="EF-G C-terminal domain-like"/>
    <property type="match status" value="1"/>
</dbReference>
<protein>
    <submittedName>
        <fullName evidence="4">YigZ family protein</fullName>
    </submittedName>
</protein>
<keyword evidence="5" id="KW-1185">Reference proteome</keyword>
<dbReference type="EMBL" id="CP058649">
    <property type="protein sequence ID" value="QUI21999.1"/>
    <property type="molecule type" value="Genomic_DNA"/>
</dbReference>
<dbReference type="SUPFAM" id="SSF54211">
    <property type="entry name" value="Ribosomal protein S5 domain 2-like"/>
    <property type="match status" value="1"/>
</dbReference>
<dbReference type="InterPro" id="IPR023582">
    <property type="entry name" value="Impact"/>
</dbReference>
<dbReference type="Gene3D" id="3.30.70.240">
    <property type="match status" value="1"/>
</dbReference>
<dbReference type="PANTHER" id="PTHR16301">
    <property type="entry name" value="IMPACT-RELATED"/>
    <property type="match status" value="1"/>
</dbReference>
<gene>
    <name evidence="4" type="ORF">HZI73_06650</name>
</gene>
<reference evidence="4" key="1">
    <citation type="submission" date="2020-07" db="EMBL/GenBank/DDBJ databases">
        <title>Vallitalea pronyensis genome.</title>
        <authorList>
            <person name="Postec A."/>
        </authorList>
    </citation>
    <scope>NUCLEOTIDE SEQUENCE</scope>
    <source>
        <strain evidence="4">FatNI3</strain>
    </source>
</reference>
<dbReference type="NCBIfam" id="TIGR00257">
    <property type="entry name" value="IMPACT_YIGZ"/>
    <property type="match status" value="1"/>
</dbReference>
<evidence type="ECO:0000256" key="1">
    <source>
        <dbReference type="ARBA" id="ARBA00007665"/>
    </source>
</evidence>
<comment type="similarity">
    <text evidence="1">Belongs to the IMPACT family.</text>
</comment>
<dbReference type="Proteomes" id="UP000683246">
    <property type="component" value="Chromosome"/>
</dbReference>
<feature type="domain" description="UPF0029" evidence="3">
    <location>
        <begin position="140"/>
        <end position="194"/>
    </location>
</feature>
<dbReference type="PANTHER" id="PTHR16301:SF20">
    <property type="entry name" value="IMPACT FAMILY MEMBER YIGZ"/>
    <property type="match status" value="1"/>
</dbReference>
<organism evidence="4 5">
    <name type="scientific">Vallitalea pronyensis</name>
    <dbReference type="NCBI Taxonomy" id="1348613"/>
    <lineage>
        <taxon>Bacteria</taxon>
        <taxon>Bacillati</taxon>
        <taxon>Bacillota</taxon>
        <taxon>Clostridia</taxon>
        <taxon>Lachnospirales</taxon>
        <taxon>Vallitaleaceae</taxon>
        <taxon>Vallitalea</taxon>
    </lineage>
</organism>
<dbReference type="Gene3D" id="3.30.230.30">
    <property type="entry name" value="Impact, N-terminal domain"/>
    <property type="match status" value="1"/>
</dbReference>
<accession>A0A8J8MI15</accession>
<dbReference type="InterPro" id="IPR036956">
    <property type="entry name" value="Impact_N_sf"/>
</dbReference>
<dbReference type="InterPro" id="IPR020568">
    <property type="entry name" value="Ribosomal_Su5_D2-typ_SF"/>
</dbReference>
<dbReference type="InterPro" id="IPR020569">
    <property type="entry name" value="UPF0029_Impact_CS"/>
</dbReference>
<evidence type="ECO:0000313" key="4">
    <source>
        <dbReference type="EMBL" id="QUI21999.1"/>
    </source>
</evidence>
<dbReference type="InterPro" id="IPR001498">
    <property type="entry name" value="Impact_N"/>
</dbReference>
<evidence type="ECO:0000313" key="5">
    <source>
        <dbReference type="Proteomes" id="UP000683246"/>
    </source>
</evidence>
<dbReference type="Pfam" id="PF09186">
    <property type="entry name" value="DUF1949"/>
    <property type="match status" value="1"/>
</dbReference>
<dbReference type="AlphaFoldDB" id="A0A8J8MI15"/>
<proteinExistence type="inferred from homology"/>
<dbReference type="KEGG" id="vpy:HZI73_06650"/>
<dbReference type="Pfam" id="PF01205">
    <property type="entry name" value="Impact_N"/>
    <property type="match status" value="1"/>
</dbReference>
<dbReference type="RefSeq" id="WP_212697473.1">
    <property type="nucleotide sequence ID" value="NZ_CP058649.1"/>
</dbReference>